<proteinExistence type="predicted"/>
<evidence type="ECO:0000256" key="5">
    <source>
        <dbReference type="ARBA" id="ARBA00022691"/>
    </source>
</evidence>
<keyword evidence="3" id="KW-0489">Methyltransferase</keyword>
<keyword evidence="7" id="KW-0862">Zinc</keyword>
<dbReference type="InterPro" id="IPR050973">
    <property type="entry name" value="H3K9_Histone-Lys_N-MTase"/>
</dbReference>
<evidence type="ECO:0000256" key="7">
    <source>
        <dbReference type="ARBA" id="ARBA00022833"/>
    </source>
</evidence>
<reference evidence="11" key="1">
    <citation type="submission" date="2019-11" db="UniProtKB">
        <authorList>
            <consortium name="WormBaseParasite"/>
        </authorList>
    </citation>
    <scope>IDENTIFICATION</scope>
</reference>
<evidence type="ECO:0000259" key="8">
    <source>
        <dbReference type="PROSITE" id="PS50280"/>
    </source>
</evidence>
<dbReference type="Pfam" id="PF00856">
    <property type="entry name" value="SET"/>
    <property type="match status" value="1"/>
</dbReference>
<evidence type="ECO:0000259" key="10">
    <source>
        <dbReference type="PROSITE" id="PS50868"/>
    </source>
</evidence>
<dbReference type="InterPro" id="IPR007728">
    <property type="entry name" value="Pre-SET_dom"/>
</dbReference>
<organism evidence="11">
    <name type="scientific">Mesocestoides corti</name>
    <name type="common">Flatworm</name>
    <dbReference type="NCBI Taxonomy" id="53468"/>
    <lineage>
        <taxon>Eukaryota</taxon>
        <taxon>Metazoa</taxon>
        <taxon>Spiralia</taxon>
        <taxon>Lophotrochozoa</taxon>
        <taxon>Platyhelminthes</taxon>
        <taxon>Cestoda</taxon>
        <taxon>Eucestoda</taxon>
        <taxon>Cyclophyllidea</taxon>
        <taxon>Mesocestoididae</taxon>
        <taxon>Mesocestoides</taxon>
    </lineage>
</organism>
<dbReference type="PROSITE" id="PS50868">
    <property type="entry name" value="POST_SET"/>
    <property type="match status" value="1"/>
</dbReference>
<dbReference type="PROSITE" id="PS50280">
    <property type="entry name" value="SET"/>
    <property type="match status" value="1"/>
</dbReference>
<keyword evidence="2" id="KW-0158">Chromosome</keyword>
<evidence type="ECO:0000256" key="3">
    <source>
        <dbReference type="ARBA" id="ARBA00022603"/>
    </source>
</evidence>
<evidence type="ECO:0000256" key="6">
    <source>
        <dbReference type="ARBA" id="ARBA00022723"/>
    </source>
</evidence>
<evidence type="ECO:0000313" key="11">
    <source>
        <dbReference type="WBParaSite" id="MCU_006935-RA"/>
    </source>
</evidence>
<dbReference type="GO" id="GO:0005634">
    <property type="term" value="C:nucleus"/>
    <property type="evidence" value="ECO:0007669"/>
    <property type="project" value="InterPro"/>
</dbReference>
<feature type="domain" description="Pre-SET" evidence="9">
    <location>
        <begin position="17"/>
        <end position="85"/>
    </location>
</feature>
<evidence type="ECO:0000256" key="4">
    <source>
        <dbReference type="ARBA" id="ARBA00022679"/>
    </source>
</evidence>
<protein>
    <submittedName>
        <fullName evidence="11">SET domain-containing protein</fullName>
    </submittedName>
</protein>
<dbReference type="WBParaSite" id="MCU_006935-RA">
    <property type="protein sequence ID" value="MCU_006935-RA"/>
    <property type="gene ID" value="MCU_006935"/>
</dbReference>
<keyword evidence="5" id="KW-0949">S-adenosyl-L-methionine</keyword>
<dbReference type="InterPro" id="IPR046341">
    <property type="entry name" value="SET_dom_sf"/>
</dbReference>
<dbReference type="Pfam" id="PF05033">
    <property type="entry name" value="Pre-SET"/>
    <property type="match status" value="1"/>
</dbReference>
<dbReference type="AlphaFoldDB" id="A0A5K3FDB0"/>
<keyword evidence="6" id="KW-0479">Metal-binding</keyword>
<dbReference type="GO" id="GO:0032259">
    <property type="term" value="P:methylation"/>
    <property type="evidence" value="ECO:0007669"/>
    <property type="project" value="UniProtKB-KW"/>
</dbReference>
<dbReference type="SUPFAM" id="SSF82199">
    <property type="entry name" value="SET domain"/>
    <property type="match status" value="1"/>
</dbReference>
<dbReference type="PROSITE" id="PS50867">
    <property type="entry name" value="PRE_SET"/>
    <property type="match status" value="1"/>
</dbReference>
<accession>A0A5K3FDB0</accession>
<dbReference type="GO" id="GO:0005694">
    <property type="term" value="C:chromosome"/>
    <property type="evidence" value="ECO:0007669"/>
    <property type="project" value="UniProtKB-SubCell"/>
</dbReference>
<dbReference type="SMART" id="SM00317">
    <property type="entry name" value="SET"/>
    <property type="match status" value="1"/>
</dbReference>
<sequence length="261" mass="29456">MQYSNAIRKDLFEPYNLGCECKDSCVDVQNCACLARSQGLNYDPVYGLMVQYVPARPQYDRPIYECHQFCSCQKDACKNRVVHKNKKNRGPLTVFNAGPKERGVLALSHIRQGEFVGVIKGTYVDPDFENVYALAVEQRMMWNHVYTTVVREYGLLPHGSPYITAINGAGLADDIYTDLPPTSQLPTTSLFNHSCNPNMTIIPVRVDSMRPILALFAIRDIKAKEELTYSYFERSCEDSQIFGVHCLCGEANCRGLLPFCV</sequence>
<dbReference type="PANTHER" id="PTHR46223:SF3">
    <property type="entry name" value="HISTONE-LYSINE N-METHYLTRANSFERASE SET-23"/>
    <property type="match status" value="1"/>
</dbReference>
<evidence type="ECO:0000259" key="9">
    <source>
        <dbReference type="PROSITE" id="PS50867"/>
    </source>
</evidence>
<name>A0A5K3FDB0_MESCO</name>
<keyword evidence="4" id="KW-0808">Transferase</keyword>
<dbReference type="GO" id="GO:0008270">
    <property type="term" value="F:zinc ion binding"/>
    <property type="evidence" value="ECO:0007669"/>
    <property type="project" value="InterPro"/>
</dbReference>
<feature type="domain" description="SET" evidence="8">
    <location>
        <begin position="90"/>
        <end position="232"/>
    </location>
</feature>
<evidence type="ECO:0000256" key="1">
    <source>
        <dbReference type="ARBA" id="ARBA00004286"/>
    </source>
</evidence>
<dbReference type="InterPro" id="IPR001214">
    <property type="entry name" value="SET_dom"/>
</dbReference>
<feature type="domain" description="Post-SET" evidence="10">
    <location>
        <begin position="242"/>
        <end position="258"/>
    </location>
</feature>
<dbReference type="InterPro" id="IPR003616">
    <property type="entry name" value="Post-SET_dom"/>
</dbReference>
<dbReference type="Gene3D" id="2.170.270.10">
    <property type="entry name" value="SET domain"/>
    <property type="match status" value="1"/>
</dbReference>
<dbReference type="PANTHER" id="PTHR46223">
    <property type="entry name" value="HISTONE-LYSINE N-METHYLTRANSFERASE SUV39H"/>
    <property type="match status" value="1"/>
</dbReference>
<comment type="subcellular location">
    <subcellularLocation>
        <location evidence="1">Chromosome</location>
    </subcellularLocation>
</comment>
<evidence type="ECO:0000256" key="2">
    <source>
        <dbReference type="ARBA" id="ARBA00022454"/>
    </source>
</evidence>
<dbReference type="GO" id="GO:0042054">
    <property type="term" value="F:histone methyltransferase activity"/>
    <property type="evidence" value="ECO:0007669"/>
    <property type="project" value="InterPro"/>
</dbReference>